<reference evidence="2" key="1">
    <citation type="journal article" date="2019" name="Int. J. Syst. Evol. Microbiol.">
        <title>The Global Catalogue of Microorganisms (GCM) 10K type strain sequencing project: providing services to taxonomists for standard genome sequencing and annotation.</title>
        <authorList>
            <consortium name="The Broad Institute Genomics Platform"/>
            <consortium name="The Broad Institute Genome Sequencing Center for Infectious Disease"/>
            <person name="Wu L."/>
            <person name="Ma J."/>
        </authorList>
    </citation>
    <scope>NUCLEOTIDE SEQUENCE [LARGE SCALE GENOMIC DNA]</scope>
    <source>
        <strain evidence="2">JCM 15614</strain>
    </source>
</reference>
<dbReference type="Proteomes" id="UP001499924">
    <property type="component" value="Unassembled WGS sequence"/>
</dbReference>
<accession>A0ABP6P2B5</accession>
<comment type="caution">
    <text evidence="1">The sequence shown here is derived from an EMBL/GenBank/DDBJ whole genome shotgun (WGS) entry which is preliminary data.</text>
</comment>
<sequence length="54" mass="5876">MQDESGVVAESGLRDNTRPFGIAEQQLLESLPDPLQSNLPTIEQIERELAGGEP</sequence>
<evidence type="ECO:0000313" key="1">
    <source>
        <dbReference type="EMBL" id="GAA3165183.1"/>
    </source>
</evidence>
<dbReference type="EMBL" id="BAAAVV010000003">
    <property type="protein sequence ID" value="GAA3165183.1"/>
    <property type="molecule type" value="Genomic_DNA"/>
</dbReference>
<protein>
    <submittedName>
        <fullName evidence="1">Uncharacterized protein</fullName>
    </submittedName>
</protein>
<proteinExistence type="predicted"/>
<name>A0ABP6P2B5_9ACTN</name>
<gene>
    <name evidence="1" type="ORF">GCM10010531_17040</name>
</gene>
<organism evidence="1 2">
    <name type="scientific">Blastococcus jejuensis</name>
    <dbReference type="NCBI Taxonomy" id="351224"/>
    <lineage>
        <taxon>Bacteria</taxon>
        <taxon>Bacillati</taxon>
        <taxon>Actinomycetota</taxon>
        <taxon>Actinomycetes</taxon>
        <taxon>Geodermatophilales</taxon>
        <taxon>Geodermatophilaceae</taxon>
        <taxon>Blastococcus</taxon>
    </lineage>
</organism>
<keyword evidence="2" id="KW-1185">Reference proteome</keyword>
<evidence type="ECO:0000313" key="2">
    <source>
        <dbReference type="Proteomes" id="UP001499924"/>
    </source>
</evidence>
<dbReference type="RefSeq" id="WP_344688343.1">
    <property type="nucleotide sequence ID" value="NZ_BAAAVV010000003.1"/>
</dbReference>